<dbReference type="AlphaFoldDB" id="A0A5D4NT64"/>
<evidence type="ECO:0000313" key="2">
    <source>
        <dbReference type="Proteomes" id="UP000322267"/>
    </source>
</evidence>
<dbReference type="Proteomes" id="UP000322267">
    <property type="component" value="Unassembled WGS sequence"/>
</dbReference>
<name>A0A5D4NT64_9BACI</name>
<dbReference type="EMBL" id="VTEI01000004">
    <property type="protein sequence ID" value="TYS17140.1"/>
    <property type="molecule type" value="Genomic_DNA"/>
</dbReference>
<dbReference type="RefSeq" id="WP_148939755.1">
    <property type="nucleotide sequence ID" value="NZ_VTEI01000004.1"/>
</dbReference>
<proteinExistence type="predicted"/>
<reference evidence="1 2" key="1">
    <citation type="submission" date="2019-08" db="EMBL/GenBank/DDBJ databases">
        <title>Bacillus genomes from the desert of Cuatro Cienegas, Coahuila.</title>
        <authorList>
            <person name="Olmedo-Alvarez G."/>
        </authorList>
    </citation>
    <scope>NUCLEOTIDE SEQUENCE [LARGE SCALE GENOMIC DNA]</scope>
    <source>
        <strain evidence="1 2">CH34_1T</strain>
    </source>
</reference>
<protein>
    <submittedName>
        <fullName evidence="1">Uncharacterized protein</fullName>
    </submittedName>
</protein>
<evidence type="ECO:0000313" key="1">
    <source>
        <dbReference type="EMBL" id="TYS17140.1"/>
    </source>
</evidence>
<sequence length="135" mass="15214">MILVGILLLATGCTNSETSGDNSEDAGTQSAAEQNIEAFLENAFTGPTEEYEEAFSGKVEDLERRSESISEYYQNNFEPYMSESLLEGFINSNGAIQFLRFAYPDYVLATEEITLEEDEDYYTFAAEVSYTKKRK</sequence>
<organism evidence="1 2">
    <name type="scientific">Rossellomorea vietnamensis</name>
    <dbReference type="NCBI Taxonomy" id="218284"/>
    <lineage>
        <taxon>Bacteria</taxon>
        <taxon>Bacillati</taxon>
        <taxon>Bacillota</taxon>
        <taxon>Bacilli</taxon>
        <taxon>Bacillales</taxon>
        <taxon>Bacillaceae</taxon>
        <taxon>Rossellomorea</taxon>
    </lineage>
</organism>
<gene>
    <name evidence="1" type="ORF">FZC78_11040</name>
</gene>
<comment type="caution">
    <text evidence="1">The sequence shown here is derived from an EMBL/GenBank/DDBJ whole genome shotgun (WGS) entry which is preliminary data.</text>
</comment>
<accession>A0A5D4NT64</accession>
<dbReference type="OrthoDB" id="2862147at2"/>